<evidence type="ECO:0000259" key="1">
    <source>
        <dbReference type="PROSITE" id="PS50844"/>
    </source>
</evidence>
<feature type="domain" description="AFP-like" evidence="1">
    <location>
        <begin position="278"/>
        <end position="329"/>
    </location>
</feature>
<dbReference type="InterPro" id="IPR051690">
    <property type="entry name" value="PseI-like"/>
</dbReference>
<dbReference type="InterPro" id="IPR013785">
    <property type="entry name" value="Aldolase_TIM"/>
</dbReference>
<dbReference type="SUPFAM" id="SSF51269">
    <property type="entry name" value="AFP III-like domain"/>
    <property type="match status" value="1"/>
</dbReference>
<dbReference type="Gene3D" id="3.20.20.70">
    <property type="entry name" value="Aldolase class I"/>
    <property type="match status" value="1"/>
</dbReference>
<dbReference type="AlphaFoldDB" id="A0A1I1EM31"/>
<dbReference type="GO" id="GO:0016051">
    <property type="term" value="P:carbohydrate biosynthetic process"/>
    <property type="evidence" value="ECO:0007669"/>
    <property type="project" value="InterPro"/>
</dbReference>
<name>A0A1I1EM31_BREAD</name>
<dbReference type="InterPro" id="IPR057736">
    <property type="entry name" value="SAF_PseI/NeuA/NeuB"/>
</dbReference>
<dbReference type="InterPro" id="IPR013132">
    <property type="entry name" value="PseI/NeuA/B-like_N"/>
</dbReference>
<dbReference type="Proteomes" id="UP000240042">
    <property type="component" value="Unassembled WGS sequence"/>
</dbReference>
<evidence type="ECO:0000313" key="3">
    <source>
        <dbReference type="Proteomes" id="UP000240042"/>
    </source>
</evidence>
<evidence type="ECO:0000313" key="2">
    <source>
        <dbReference type="EMBL" id="SFB85990.1"/>
    </source>
</evidence>
<dbReference type="Gene3D" id="3.90.1210.10">
    <property type="entry name" value="Antifreeze-like/N-acetylneuraminic acid synthase C-terminal domain"/>
    <property type="match status" value="1"/>
</dbReference>
<dbReference type="GO" id="GO:0047444">
    <property type="term" value="F:N-acylneuraminate-9-phosphate synthase activity"/>
    <property type="evidence" value="ECO:0007669"/>
    <property type="project" value="TreeGrafter"/>
</dbReference>
<dbReference type="InterPro" id="IPR036732">
    <property type="entry name" value="AFP_Neu5c_C_sf"/>
</dbReference>
<dbReference type="STRING" id="34097.SAMN02745150_01098"/>
<sequence>MFDIEKLFCDPKNSSVFIIAELGINHNGEFEIAKEMIDQAINVGANAVKFQIYDINGFYHKELCPEAHQLFEDFCMPLQDFLKLRDYAYSKGIHAFASLFDTKTLQTFIQEKIFPIKIASGDALTEPWLDILLEQKAPFLVSCGSLEHQETTQLAQKIKNNPAALLYCVSEYPAAPEAFDLSYIKTLQQMLPDQAIGFSDHSQGIALSLGAVAQGAKIIERHFTLFPERIDFDHPVSLSPEQFQELVNNIRTIEKALGSGQRKVTATEKKIRPLAGRDIFAQYTIPANTKITRDHLIVLRPGNGVSSSFLESLLGKTYPHDIPQGTRLRDVFSL</sequence>
<dbReference type="PANTHER" id="PTHR42966:SF1">
    <property type="entry name" value="SIALIC ACID SYNTHASE"/>
    <property type="match status" value="1"/>
</dbReference>
<organism evidence="2 3">
    <name type="scientific">Brevinema andersonii</name>
    <dbReference type="NCBI Taxonomy" id="34097"/>
    <lineage>
        <taxon>Bacteria</taxon>
        <taxon>Pseudomonadati</taxon>
        <taxon>Spirochaetota</taxon>
        <taxon>Spirochaetia</taxon>
        <taxon>Brevinematales</taxon>
        <taxon>Brevinemataceae</taxon>
        <taxon>Brevinema</taxon>
    </lineage>
</organism>
<keyword evidence="3" id="KW-1185">Reference proteome</keyword>
<protein>
    <submittedName>
        <fullName evidence="2">N-acetylneuraminate synthase</fullName>
    </submittedName>
</protein>
<dbReference type="SUPFAM" id="SSF51569">
    <property type="entry name" value="Aldolase"/>
    <property type="match status" value="1"/>
</dbReference>
<reference evidence="3" key="1">
    <citation type="submission" date="2016-10" db="EMBL/GenBank/DDBJ databases">
        <authorList>
            <person name="Varghese N."/>
            <person name="Submissions S."/>
        </authorList>
    </citation>
    <scope>NUCLEOTIDE SEQUENCE [LARGE SCALE GENOMIC DNA]</scope>
    <source>
        <strain evidence="3">ATCC 43811</strain>
    </source>
</reference>
<dbReference type="PANTHER" id="PTHR42966">
    <property type="entry name" value="N-ACETYLNEURAMINATE SYNTHASE"/>
    <property type="match status" value="1"/>
</dbReference>
<proteinExistence type="predicted"/>
<dbReference type="InterPro" id="IPR006190">
    <property type="entry name" value="SAF_AFP_Neu5Ac"/>
</dbReference>
<dbReference type="CDD" id="cd11615">
    <property type="entry name" value="SAF_NeuB_like"/>
    <property type="match status" value="1"/>
</dbReference>
<dbReference type="Pfam" id="PF03102">
    <property type="entry name" value="NeuB"/>
    <property type="match status" value="1"/>
</dbReference>
<dbReference type="OrthoDB" id="9814210at2"/>
<gene>
    <name evidence="2" type="ORF">SAMN02745150_01098</name>
</gene>
<dbReference type="RefSeq" id="WP_092319440.1">
    <property type="nucleotide sequence ID" value="NZ_FOKY01000012.1"/>
</dbReference>
<dbReference type="PROSITE" id="PS50844">
    <property type="entry name" value="AFP_LIKE"/>
    <property type="match status" value="1"/>
</dbReference>
<dbReference type="EMBL" id="FOKY01000012">
    <property type="protein sequence ID" value="SFB85990.1"/>
    <property type="molecule type" value="Genomic_DNA"/>
</dbReference>
<accession>A0A1I1EM31</accession>